<evidence type="ECO:0000256" key="1">
    <source>
        <dbReference type="SAM" id="MobiDB-lite"/>
    </source>
</evidence>
<feature type="compositionally biased region" description="Pro residues" evidence="1">
    <location>
        <begin position="126"/>
        <end position="135"/>
    </location>
</feature>
<evidence type="ECO:0000313" key="3">
    <source>
        <dbReference type="Proteomes" id="UP000623010"/>
    </source>
</evidence>
<dbReference type="AlphaFoldDB" id="A0A918VL19"/>
<comment type="caution">
    <text evidence="2">The sequence shown here is derived from an EMBL/GenBank/DDBJ whole genome shotgun (WGS) entry which is preliminary data.</text>
</comment>
<evidence type="ECO:0000313" key="2">
    <source>
        <dbReference type="EMBL" id="GHA10178.1"/>
    </source>
</evidence>
<accession>A0A918VL19</accession>
<protein>
    <recommendedName>
        <fullName evidence="4">ATPase AAA-type core domain-containing protein</fullName>
    </recommendedName>
</protein>
<reference evidence="2" key="1">
    <citation type="journal article" date="2014" name="Int. J. Syst. Evol. Microbiol.">
        <title>Complete genome sequence of Corynebacterium casei LMG S-19264T (=DSM 44701T), isolated from a smear-ripened cheese.</title>
        <authorList>
            <consortium name="US DOE Joint Genome Institute (JGI-PGF)"/>
            <person name="Walter F."/>
            <person name="Albersmeier A."/>
            <person name="Kalinowski J."/>
            <person name="Ruckert C."/>
        </authorList>
    </citation>
    <scope>NUCLEOTIDE SEQUENCE</scope>
    <source>
        <strain evidence="2">JCM 5016</strain>
    </source>
</reference>
<dbReference type="EMBL" id="BMWH01000030">
    <property type="protein sequence ID" value="GHA10178.1"/>
    <property type="molecule type" value="Genomic_DNA"/>
</dbReference>
<gene>
    <name evidence="2" type="ORF">GCM10010389_56740</name>
</gene>
<reference evidence="2" key="2">
    <citation type="submission" date="2020-09" db="EMBL/GenBank/DDBJ databases">
        <authorList>
            <person name="Sun Q."/>
            <person name="Ohkuma M."/>
        </authorList>
    </citation>
    <scope>NUCLEOTIDE SEQUENCE</scope>
    <source>
        <strain evidence="2">JCM 5016</strain>
    </source>
</reference>
<feature type="region of interest" description="Disordered" evidence="1">
    <location>
        <begin position="105"/>
        <end position="135"/>
    </location>
</feature>
<organism evidence="2 3">
    <name type="scientific">Streptomyces echinoruber</name>
    <dbReference type="NCBI Taxonomy" id="68898"/>
    <lineage>
        <taxon>Bacteria</taxon>
        <taxon>Bacillati</taxon>
        <taxon>Actinomycetota</taxon>
        <taxon>Actinomycetes</taxon>
        <taxon>Kitasatosporales</taxon>
        <taxon>Streptomycetaceae</taxon>
        <taxon>Streptomyces</taxon>
    </lineage>
</organism>
<dbReference type="Proteomes" id="UP000623010">
    <property type="component" value="Unassembled WGS sequence"/>
</dbReference>
<evidence type="ECO:0008006" key="4">
    <source>
        <dbReference type="Google" id="ProtNLM"/>
    </source>
</evidence>
<proteinExistence type="predicted"/>
<keyword evidence="3" id="KW-1185">Reference proteome</keyword>
<name>A0A918VL19_9ACTN</name>
<feature type="region of interest" description="Disordered" evidence="1">
    <location>
        <begin position="23"/>
        <end position="57"/>
    </location>
</feature>
<sequence>MSEVLARIRVVLDPAVRVERVVTDSREDEVDPVGPRAADESPAPVKSPLNRLIRPDAPSPADVGLHVSWRRRIGPWLTAHFPGLQLLVTTHSPYICQSADPGGLIRLPGPREGGVPPRAGAFEFRPCPPPRRGRS</sequence>